<dbReference type="Proteomes" id="UP000000768">
    <property type="component" value="Chromosome 5"/>
</dbReference>
<feature type="signal peptide" evidence="1">
    <location>
        <begin position="1"/>
        <end position="15"/>
    </location>
</feature>
<accession>A0A1Z5RI45</accession>
<evidence type="ECO:0000256" key="1">
    <source>
        <dbReference type="SAM" id="SignalP"/>
    </source>
</evidence>
<dbReference type="InParanoid" id="A0A1Z5RI45"/>
<evidence type="ECO:0000313" key="2">
    <source>
        <dbReference type="EMBL" id="OQU83440.1"/>
    </source>
</evidence>
<evidence type="ECO:0000313" key="3">
    <source>
        <dbReference type="Proteomes" id="UP000000768"/>
    </source>
</evidence>
<proteinExistence type="predicted"/>
<keyword evidence="1" id="KW-0732">Signal</keyword>
<name>A0A1Z5RI45_SORBI</name>
<feature type="chain" id="PRO_5012871116" evidence="1">
    <location>
        <begin position="16"/>
        <end position="112"/>
    </location>
</feature>
<sequence length="112" mass="12708">MYMILLFCFLMWILSKPMENWPGSLVPRWLLILISKFVMPDQASREPERRHQGLVGQGSCLLGTEVSDFKLADISNSDTTLWKNLNVTDLFGALLGLCLENGLKFAFDKQAI</sequence>
<reference evidence="2 3" key="1">
    <citation type="journal article" date="2009" name="Nature">
        <title>The Sorghum bicolor genome and the diversification of grasses.</title>
        <authorList>
            <person name="Paterson A.H."/>
            <person name="Bowers J.E."/>
            <person name="Bruggmann R."/>
            <person name="Dubchak I."/>
            <person name="Grimwood J."/>
            <person name="Gundlach H."/>
            <person name="Haberer G."/>
            <person name="Hellsten U."/>
            <person name="Mitros T."/>
            <person name="Poliakov A."/>
            <person name="Schmutz J."/>
            <person name="Spannagl M."/>
            <person name="Tang H."/>
            <person name="Wang X."/>
            <person name="Wicker T."/>
            <person name="Bharti A.K."/>
            <person name="Chapman J."/>
            <person name="Feltus F.A."/>
            <person name="Gowik U."/>
            <person name="Grigoriev I.V."/>
            <person name="Lyons E."/>
            <person name="Maher C.A."/>
            <person name="Martis M."/>
            <person name="Narechania A."/>
            <person name="Otillar R.P."/>
            <person name="Penning B.W."/>
            <person name="Salamov A.A."/>
            <person name="Wang Y."/>
            <person name="Zhang L."/>
            <person name="Carpita N.C."/>
            <person name="Freeling M."/>
            <person name="Gingle A.R."/>
            <person name="Hash C.T."/>
            <person name="Keller B."/>
            <person name="Klein P."/>
            <person name="Kresovich S."/>
            <person name="McCann M.C."/>
            <person name="Ming R."/>
            <person name="Peterson D.G."/>
            <person name="Mehboob-ur-Rahman"/>
            <person name="Ware D."/>
            <person name="Westhoff P."/>
            <person name="Mayer K.F."/>
            <person name="Messing J."/>
            <person name="Rokhsar D.S."/>
        </authorList>
    </citation>
    <scope>NUCLEOTIDE SEQUENCE [LARGE SCALE GENOMIC DNA]</scope>
    <source>
        <strain evidence="3">cv. BTx623</strain>
    </source>
</reference>
<keyword evidence="3" id="KW-1185">Reference proteome</keyword>
<reference evidence="3" key="2">
    <citation type="journal article" date="2018" name="Plant J.">
        <title>The Sorghum bicolor reference genome: improved assembly, gene annotations, a transcriptome atlas, and signatures of genome organization.</title>
        <authorList>
            <person name="McCormick R.F."/>
            <person name="Truong S.K."/>
            <person name="Sreedasyam A."/>
            <person name="Jenkins J."/>
            <person name="Shu S."/>
            <person name="Sims D."/>
            <person name="Kennedy M."/>
            <person name="Amirebrahimi M."/>
            <person name="Weers B.D."/>
            <person name="McKinley B."/>
            <person name="Mattison A."/>
            <person name="Morishige D.T."/>
            <person name="Grimwood J."/>
            <person name="Schmutz J."/>
            <person name="Mullet J.E."/>
        </authorList>
    </citation>
    <scope>NUCLEOTIDE SEQUENCE [LARGE SCALE GENOMIC DNA]</scope>
    <source>
        <strain evidence="3">cv. BTx623</strain>
    </source>
</reference>
<dbReference type="EMBL" id="CM000764">
    <property type="protein sequence ID" value="OQU83440.1"/>
    <property type="molecule type" value="Genomic_DNA"/>
</dbReference>
<organism evidence="2 3">
    <name type="scientific">Sorghum bicolor</name>
    <name type="common">Sorghum</name>
    <name type="synonym">Sorghum vulgare</name>
    <dbReference type="NCBI Taxonomy" id="4558"/>
    <lineage>
        <taxon>Eukaryota</taxon>
        <taxon>Viridiplantae</taxon>
        <taxon>Streptophyta</taxon>
        <taxon>Embryophyta</taxon>
        <taxon>Tracheophyta</taxon>
        <taxon>Spermatophyta</taxon>
        <taxon>Magnoliopsida</taxon>
        <taxon>Liliopsida</taxon>
        <taxon>Poales</taxon>
        <taxon>Poaceae</taxon>
        <taxon>PACMAD clade</taxon>
        <taxon>Panicoideae</taxon>
        <taxon>Andropogonodae</taxon>
        <taxon>Andropogoneae</taxon>
        <taxon>Sorghinae</taxon>
        <taxon>Sorghum</taxon>
    </lineage>
</organism>
<dbReference type="Gramene" id="OQU83440">
    <property type="protein sequence ID" value="OQU83440"/>
    <property type="gene ID" value="SORBI_3005G115350"/>
</dbReference>
<gene>
    <name evidence="2" type="ORF">SORBI_3005G115350</name>
</gene>
<dbReference type="AlphaFoldDB" id="A0A1Z5RI45"/>
<protein>
    <submittedName>
        <fullName evidence="2">Uncharacterized protein</fullName>
    </submittedName>
</protein>